<dbReference type="Proteomes" id="UP000237608">
    <property type="component" value="Unassembled WGS sequence"/>
</dbReference>
<proteinExistence type="predicted"/>
<dbReference type="InterPro" id="IPR051677">
    <property type="entry name" value="AfsR-DnrI-RedD_regulator"/>
</dbReference>
<feature type="transmembrane region" description="Helical" evidence="1">
    <location>
        <begin position="533"/>
        <end position="554"/>
    </location>
</feature>
<evidence type="ECO:0008006" key="4">
    <source>
        <dbReference type="Google" id="ProtNLM"/>
    </source>
</evidence>
<dbReference type="PANTHER" id="PTHR35807">
    <property type="entry name" value="TRANSCRIPTIONAL REGULATOR REDD-RELATED"/>
    <property type="match status" value="1"/>
</dbReference>
<dbReference type="RefSeq" id="WP_170039599.1">
    <property type="nucleotide sequence ID" value="NZ_MSCL01000001.1"/>
</dbReference>
<feature type="non-terminal residue" evidence="2">
    <location>
        <position position="1"/>
    </location>
</feature>
<keyword evidence="1" id="KW-0472">Membrane</keyword>
<reference evidence="2 3" key="1">
    <citation type="submission" date="2016-12" db="EMBL/GenBank/DDBJ databases">
        <title>Trade-off between light-utilization and light-protection in marine flavobacteria.</title>
        <authorList>
            <person name="Kumagai Y."/>
            <person name="Yoshizawa S."/>
            <person name="Kogure K."/>
            <person name="Iwasaki W."/>
        </authorList>
    </citation>
    <scope>NUCLEOTIDE SEQUENCE [LARGE SCALE GENOMIC DNA]</scope>
    <source>
        <strain evidence="2 3">KCTC 22729</strain>
    </source>
</reference>
<keyword evidence="3" id="KW-1185">Reference proteome</keyword>
<organism evidence="2 3">
    <name type="scientific">Polaribacter gangjinensis</name>
    <dbReference type="NCBI Taxonomy" id="574710"/>
    <lineage>
        <taxon>Bacteria</taxon>
        <taxon>Pseudomonadati</taxon>
        <taxon>Bacteroidota</taxon>
        <taxon>Flavobacteriia</taxon>
        <taxon>Flavobacteriales</taxon>
        <taxon>Flavobacteriaceae</taxon>
    </lineage>
</organism>
<gene>
    <name evidence="2" type="ORF">BTO13_12115</name>
</gene>
<evidence type="ECO:0000256" key="1">
    <source>
        <dbReference type="SAM" id="Phobius"/>
    </source>
</evidence>
<keyword evidence="1" id="KW-0812">Transmembrane</keyword>
<dbReference type="InterPro" id="IPR011043">
    <property type="entry name" value="Gal_Oxase/kelch_b-propeller"/>
</dbReference>
<dbReference type="InterPro" id="IPR015915">
    <property type="entry name" value="Kelch-typ_b-propeller"/>
</dbReference>
<protein>
    <recommendedName>
        <fullName evidence="4">Galactose oxidase</fullName>
    </recommendedName>
</protein>
<dbReference type="EMBL" id="MSCL01000001">
    <property type="protein sequence ID" value="PQJ75921.1"/>
    <property type="molecule type" value="Genomic_DNA"/>
</dbReference>
<dbReference type="SUPFAM" id="SSF50965">
    <property type="entry name" value="Galactose oxidase, central domain"/>
    <property type="match status" value="1"/>
</dbReference>
<sequence>TSFFAQEYGLKFKGQSFLLDERTELNLTPNDFFTPNTNFKISFEIKIDNSKNIGSFGYVFRIISKDNKNIDLLLSNFPFKKEFTLLVDNIKTLISLDKSKLTNDSWAKIEISFLFSENKIIFKLDDLAPIQKKLSFKKTDQFKLFFGANTYKEFANKDVPEMQIRDIKIYKNNKLNNHFPLKQCGSKTTIDIVGNGEAQVINPEWLLCKHQKWNLDFSSETDGTQLVTANEKEELLYLVNNTSLLIYSIENQTIKKILFKKPINLTSDYRLVYNTNDQKIYCYLSEKQLLAVLDPISGEWTNDGIFDIGPSKKIYTMHNSIFTKDENAIYMIGGYGQFKYFDDVFKLDLHTQKWEKRILKDSTFKPRYLAGSDILGDTIYILGGYGSPTGSQLMSPKSYFDFVAYNIKTNAFKIKFEIKKHVHDMVVANRIWINKNNKDYYALTYDKIKFEGYLKLLKGNLNSKESSYVGDSIPYKFLDIKSFSNMYYMPKSKKLVVYNSYFNKKEISEFTIYSISFPVIPITKNNTKPVNLLFWYVSIFGIIGILGIGSFIYFKIIRKTKSQNSNSPFIETKTNDVEEEEEEVIEFNTSTKKPNYQIIFFGGFQVFDSNQVDITSKFSPLLKEMFLLIWLYTFKNNKGISSEKLIEILWFDKSSRRAQNNRSVNLTKLKGLLNQIGGCSLSKETGYWKIEHDHELLKTDYFEFYKITENKKEINYKRIKRLIEIATKGQFLLNVNVDWLEPFKEATTDKIINTLVTFAESFDIKSDPDFILNLADCVLNFDTINEEAVKFKCKAYSYKGNHSLALSTFKKFQKEYKYLYAQDYPLGFNKILES</sequence>
<dbReference type="AlphaFoldDB" id="A0A2S7WF59"/>
<keyword evidence="1" id="KW-1133">Transmembrane helix</keyword>
<dbReference type="GO" id="GO:0006355">
    <property type="term" value="P:regulation of DNA-templated transcription"/>
    <property type="evidence" value="ECO:0007669"/>
    <property type="project" value="TreeGrafter"/>
</dbReference>
<evidence type="ECO:0000313" key="2">
    <source>
        <dbReference type="EMBL" id="PQJ75921.1"/>
    </source>
</evidence>
<dbReference type="PANTHER" id="PTHR35807:SF1">
    <property type="entry name" value="TRANSCRIPTIONAL REGULATOR REDD"/>
    <property type="match status" value="1"/>
</dbReference>
<name>A0A2S7WF59_9FLAO</name>
<accession>A0A2S7WF59</accession>
<comment type="caution">
    <text evidence="2">The sequence shown here is derived from an EMBL/GenBank/DDBJ whole genome shotgun (WGS) entry which is preliminary data.</text>
</comment>
<evidence type="ECO:0000313" key="3">
    <source>
        <dbReference type="Proteomes" id="UP000237608"/>
    </source>
</evidence>
<dbReference type="GO" id="GO:0003677">
    <property type="term" value="F:DNA binding"/>
    <property type="evidence" value="ECO:0007669"/>
    <property type="project" value="TreeGrafter"/>
</dbReference>
<dbReference type="Gene3D" id="2.120.10.80">
    <property type="entry name" value="Kelch-type beta propeller"/>
    <property type="match status" value="1"/>
</dbReference>